<dbReference type="Proteomes" id="UP001465668">
    <property type="component" value="Unassembled WGS sequence"/>
</dbReference>
<evidence type="ECO:0000256" key="1">
    <source>
        <dbReference type="SAM" id="MobiDB-lite"/>
    </source>
</evidence>
<reference evidence="3 4" key="1">
    <citation type="submission" date="2024-02" db="EMBL/GenBank/DDBJ databases">
        <title>First draft genome assembly of two strains of Seiridium cardinale.</title>
        <authorList>
            <person name="Emiliani G."/>
            <person name="Scali E."/>
        </authorList>
    </citation>
    <scope>NUCLEOTIDE SEQUENCE [LARGE SCALE GENOMIC DNA]</scope>
    <source>
        <strain evidence="3 4">BM-138-000479</strain>
    </source>
</reference>
<feature type="compositionally biased region" description="Low complexity" evidence="1">
    <location>
        <begin position="303"/>
        <end position="326"/>
    </location>
</feature>
<sequence>MKSLRLALLGLSWFVRSSSCVGVGSQTDEAVPMTLVKQNQESHLPVWIAIKQNYADITTIDELYLAANKYFNWVKTQGFAETGTGSCLIAAGYSFTRKTMIASTIPRGAYKRRMYDGGELARVWQARTEPWDKPEYHAEDSVYYQFESKNILQWQDSVLPGWDPSNARYSDVDENFMIAVYGSHGGNIRMSKGRATKMCGPEPESAGRTLSCQQMATSLGAGWIMPEDLNPAQEAEDDDPNNLVETADDPNPQDACVVVQDPPSAGKRRIAQENLPVLGRTAGSVCTFSTTITETALDPSLIPTSSKATGSSSNTASASSSTITSPPAKPSCVHQDSTPGNGASSPFCVCDKTITLPELSQSAHAPVSQSCAYTALSTTTSKAVNIQTSTYTVDCQACTGVGGVEHQAQQTCTTIAGCILPTPSATPSMRIWLSNNTISVGTANNAQNGSSLLHKTYDGARALCQGHTCTSTKNQFTIPDVATVIHNSAGEGRIDDIGIGFTISIANFSTVDQLDQMLARGIAAWQQATAKSCNKVAYREETTDTCKSLSPIRRDQPELFLSNVSLAAREEEMMLRKRSGPSCERAVAGDCAPPSTWCDMETTLCSGPDAIGKSLLADLVVTCHSQRPRLTFWRSVINQGDNVMLITVSHVEKKTSAWDKFICGLIEATITVAVTEVAPELLELEVLGDVELEVTCEEILAGITQAQVAHLTGTS</sequence>
<feature type="signal peptide" evidence="2">
    <location>
        <begin position="1"/>
        <end position="20"/>
    </location>
</feature>
<gene>
    <name evidence="3" type="ORF">SCAR479_06565</name>
</gene>
<evidence type="ECO:0000313" key="4">
    <source>
        <dbReference type="Proteomes" id="UP001465668"/>
    </source>
</evidence>
<feature type="chain" id="PRO_5046655752" evidence="2">
    <location>
        <begin position="21"/>
        <end position="715"/>
    </location>
</feature>
<keyword evidence="2" id="KW-0732">Signal</keyword>
<dbReference type="EMBL" id="JARVKM010000025">
    <property type="protein sequence ID" value="KAK9776827.1"/>
    <property type="molecule type" value="Genomic_DNA"/>
</dbReference>
<evidence type="ECO:0000256" key="2">
    <source>
        <dbReference type="SAM" id="SignalP"/>
    </source>
</evidence>
<protein>
    <submittedName>
        <fullName evidence="3">Uncharacterized protein</fullName>
    </submittedName>
</protein>
<comment type="caution">
    <text evidence="3">The sequence shown here is derived from an EMBL/GenBank/DDBJ whole genome shotgun (WGS) entry which is preliminary data.</text>
</comment>
<accession>A0ABR2XT15</accession>
<feature type="region of interest" description="Disordered" evidence="1">
    <location>
        <begin position="231"/>
        <end position="272"/>
    </location>
</feature>
<feature type="region of interest" description="Disordered" evidence="1">
    <location>
        <begin position="300"/>
        <end position="338"/>
    </location>
</feature>
<organism evidence="3 4">
    <name type="scientific">Seiridium cardinale</name>
    <dbReference type="NCBI Taxonomy" id="138064"/>
    <lineage>
        <taxon>Eukaryota</taxon>
        <taxon>Fungi</taxon>
        <taxon>Dikarya</taxon>
        <taxon>Ascomycota</taxon>
        <taxon>Pezizomycotina</taxon>
        <taxon>Sordariomycetes</taxon>
        <taxon>Xylariomycetidae</taxon>
        <taxon>Amphisphaeriales</taxon>
        <taxon>Sporocadaceae</taxon>
        <taxon>Seiridium</taxon>
    </lineage>
</organism>
<evidence type="ECO:0000313" key="3">
    <source>
        <dbReference type="EMBL" id="KAK9776827.1"/>
    </source>
</evidence>
<name>A0ABR2XT15_9PEZI</name>
<proteinExistence type="predicted"/>
<keyword evidence="4" id="KW-1185">Reference proteome</keyword>